<gene>
    <name evidence="2" type="primary">ORF222364</name>
</gene>
<protein>
    <submittedName>
        <fullName evidence="2">Uncharacterized protein</fullName>
    </submittedName>
</protein>
<reference evidence="2" key="1">
    <citation type="submission" date="2014-12" db="EMBL/GenBank/DDBJ databases">
        <title>Insight into the proteome of Arion vulgaris.</title>
        <authorList>
            <person name="Aradska J."/>
            <person name="Bulat T."/>
            <person name="Smidak R."/>
            <person name="Sarate P."/>
            <person name="Gangsoo J."/>
            <person name="Sialana F."/>
            <person name="Bilban M."/>
            <person name="Lubec G."/>
        </authorList>
    </citation>
    <scope>NUCLEOTIDE SEQUENCE</scope>
    <source>
        <tissue evidence="2">Skin</tissue>
    </source>
</reference>
<proteinExistence type="predicted"/>
<evidence type="ECO:0000256" key="1">
    <source>
        <dbReference type="SAM" id="MobiDB-lite"/>
    </source>
</evidence>
<feature type="non-terminal residue" evidence="2">
    <location>
        <position position="1"/>
    </location>
</feature>
<dbReference type="AlphaFoldDB" id="A0A0B7C5X3"/>
<accession>A0A0B7C5X3</accession>
<feature type="non-terminal residue" evidence="2">
    <location>
        <position position="70"/>
    </location>
</feature>
<feature type="compositionally biased region" description="Basic residues" evidence="1">
    <location>
        <begin position="1"/>
        <end position="14"/>
    </location>
</feature>
<dbReference type="EMBL" id="HACG01053014">
    <property type="protein sequence ID" value="CEK99885.1"/>
    <property type="molecule type" value="Transcribed_RNA"/>
</dbReference>
<evidence type="ECO:0000313" key="2">
    <source>
        <dbReference type="EMBL" id="CEK99885.1"/>
    </source>
</evidence>
<sequence>VRRVEHKKTKKPKTSSHNTKVTFNNTAENDTATVFIQTKVSKELLVSNQDVTKSQLEVLQVASQEKETNK</sequence>
<organism evidence="2">
    <name type="scientific">Arion vulgaris</name>
    <dbReference type="NCBI Taxonomy" id="1028688"/>
    <lineage>
        <taxon>Eukaryota</taxon>
        <taxon>Metazoa</taxon>
        <taxon>Spiralia</taxon>
        <taxon>Lophotrochozoa</taxon>
        <taxon>Mollusca</taxon>
        <taxon>Gastropoda</taxon>
        <taxon>Heterobranchia</taxon>
        <taxon>Euthyneura</taxon>
        <taxon>Panpulmonata</taxon>
        <taxon>Eupulmonata</taxon>
        <taxon>Stylommatophora</taxon>
        <taxon>Helicina</taxon>
        <taxon>Arionoidea</taxon>
        <taxon>Arionidae</taxon>
        <taxon>Arion</taxon>
    </lineage>
</organism>
<name>A0A0B7C5X3_9EUPU</name>
<feature type="region of interest" description="Disordered" evidence="1">
    <location>
        <begin position="1"/>
        <end position="24"/>
    </location>
</feature>